<dbReference type="InterPro" id="IPR034348">
    <property type="entry name" value="RLI_dom_1"/>
</dbReference>
<dbReference type="InterPro" id="IPR013283">
    <property type="entry name" value="RLI1"/>
</dbReference>
<dbReference type="NCBIfam" id="NF009945">
    <property type="entry name" value="PRK13409.1"/>
    <property type="match status" value="1"/>
</dbReference>
<evidence type="ECO:0000313" key="5">
    <source>
        <dbReference type="EMBL" id="KAL2889765.1"/>
    </source>
</evidence>
<evidence type="ECO:0000259" key="3">
    <source>
        <dbReference type="PROSITE" id="PS50893"/>
    </source>
</evidence>
<evidence type="ECO:0000256" key="2">
    <source>
        <dbReference type="ARBA" id="ARBA00022840"/>
    </source>
</evidence>
<dbReference type="Proteomes" id="UP001610728">
    <property type="component" value="Unassembled WGS sequence"/>
</dbReference>
<reference evidence="5 6" key="1">
    <citation type="submission" date="2020-05" db="EMBL/GenBank/DDBJ databases">
        <title>Ceratocystis lukuohia genome.</title>
        <authorList>
            <person name="Harrington T.C."/>
            <person name="Kim K."/>
            <person name="Mayers C.G."/>
        </authorList>
    </citation>
    <scope>NUCLEOTIDE SEQUENCE [LARGE SCALE GENOMIC DNA]</scope>
    <source>
        <strain evidence="5 6">C4212</strain>
    </source>
</reference>
<feature type="domain" description="ABC transporter" evidence="3">
    <location>
        <begin position="70"/>
        <end position="318"/>
    </location>
</feature>
<sequence length="607" mass="68238">MSDKLTRIAIVSTDKCKPKKCRHECKKSCPVVRSGKLCIEVNPDARVAFISEGLCIGCGICPKKCPFGAITIINLPTNLESQVTHRYSANSFKLHRLPMPRPGNVLGLVGTNGIGKSTALKILSGKLKPNLGRFDNPPDWEDVIKYFRGSELQNYFTKLLEDDLKAVVKPQYVDQIPRAVRTPQKSVKYLIESRNTLDNMQEVADVLELNHIMDRDINLLSGGELQRFAIGTVCVQKADVYMFDEPSSYLDVKQRLAAARIIRSLLRPDDYVIVVEHDLSVLDYLSDYVSVLYGQPAVYGVVTLPYSVREGINIFLDGHIPTENLRFRQEALTFRLAEGAEELLIDKSRAFKYPSMEKTLGNFKLRIDAGDFTDSEIIVMMGENGTGKTTFCRLLAGALKPDSKQQVPEMKISMKPQTITPKFEGTVRQLFFKKIKAAFLSPQFNTDVIKPLKLEDFIDQEVKNLSGGELQRVAIVLALGIPADIYLIDEPSAYLDSEQRIVAARVIKRFIMHAKKTAFIVEHDFIMATYLADRVIVFDGQPGIDTHANTPESLLTGCNTFLKNLDVTFRRDPTNFRPRINKANSQLDQEQKLNGNFFFLEEGPKSS</sequence>
<keyword evidence="5" id="KW-0648">Protein biosynthesis</keyword>
<accession>A0ABR4MNB3</accession>
<dbReference type="Pfam" id="PF04068">
    <property type="entry name" value="Fer4_RLI"/>
    <property type="match status" value="1"/>
</dbReference>
<name>A0ABR4MNB3_9PEZI</name>
<keyword evidence="1" id="KW-0547">Nucleotide-binding</keyword>
<dbReference type="GeneID" id="98115940"/>
<dbReference type="SMART" id="SM00382">
    <property type="entry name" value="AAA"/>
    <property type="match status" value="2"/>
</dbReference>
<dbReference type="Pfam" id="PF00005">
    <property type="entry name" value="ABC_tran"/>
    <property type="match status" value="2"/>
</dbReference>
<dbReference type="PROSITE" id="PS51379">
    <property type="entry name" value="4FE4S_FER_2"/>
    <property type="match status" value="1"/>
</dbReference>
<feature type="domain" description="4Fe-4S ferredoxin-type" evidence="4">
    <location>
        <begin position="46"/>
        <end position="75"/>
    </location>
</feature>
<dbReference type="SUPFAM" id="SSF52540">
    <property type="entry name" value="P-loop containing nucleoside triphosphate hydrolases"/>
    <property type="match status" value="2"/>
</dbReference>
<dbReference type="PRINTS" id="PR01868">
    <property type="entry name" value="ABCEFAMILY"/>
</dbReference>
<dbReference type="InterPro" id="IPR027417">
    <property type="entry name" value="P-loop_NTPase"/>
</dbReference>
<dbReference type="GO" id="GO:0003743">
    <property type="term" value="F:translation initiation factor activity"/>
    <property type="evidence" value="ECO:0007669"/>
    <property type="project" value="UniProtKB-KW"/>
</dbReference>
<protein>
    <submittedName>
        <fullName evidence="5">Translation initiation factor RLI1</fullName>
    </submittedName>
</protein>
<dbReference type="InterPro" id="IPR017896">
    <property type="entry name" value="4Fe4S_Fe-S-bd"/>
</dbReference>
<dbReference type="InterPro" id="IPR017871">
    <property type="entry name" value="ABC_transporter-like_CS"/>
</dbReference>
<keyword evidence="2" id="KW-0067">ATP-binding</keyword>
<keyword evidence="5" id="KW-0396">Initiation factor</keyword>
<comment type="caution">
    <text evidence="5">The sequence shown here is derived from an EMBL/GenBank/DDBJ whole genome shotgun (WGS) entry which is preliminary data.</text>
</comment>
<feature type="domain" description="ABC transporter" evidence="3">
    <location>
        <begin position="345"/>
        <end position="565"/>
    </location>
</feature>
<evidence type="ECO:0000313" key="6">
    <source>
        <dbReference type="Proteomes" id="UP001610728"/>
    </source>
</evidence>
<evidence type="ECO:0000256" key="1">
    <source>
        <dbReference type="ARBA" id="ARBA00022741"/>
    </source>
</evidence>
<dbReference type="RefSeq" id="XP_070860945.1">
    <property type="nucleotide sequence ID" value="XM_071006493.1"/>
</dbReference>
<dbReference type="InterPro" id="IPR003439">
    <property type="entry name" value="ABC_transporter-like_ATP-bd"/>
</dbReference>
<dbReference type="CDD" id="cd03236">
    <property type="entry name" value="ABC_RNaseL_inhibitor_domain1"/>
    <property type="match status" value="1"/>
</dbReference>
<dbReference type="Gene3D" id="3.40.50.300">
    <property type="entry name" value="P-loop containing nucleotide triphosphate hydrolases"/>
    <property type="match status" value="2"/>
</dbReference>
<dbReference type="InterPro" id="IPR007209">
    <property type="entry name" value="RNaseL-inhib-like_metal-bd_dom"/>
</dbReference>
<dbReference type="PANTHER" id="PTHR19248">
    <property type="entry name" value="ATP-BINDING TRANSPORT PROTEIN-RELATED"/>
    <property type="match status" value="1"/>
</dbReference>
<dbReference type="Pfam" id="PF00037">
    <property type="entry name" value="Fer4"/>
    <property type="match status" value="1"/>
</dbReference>
<evidence type="ECO:0000259" key="4">
    <source>
        <dbReference type="PROSITE" id="PS51379"/>
    </source>
</evidence>
<dbReference type="PROSITE" id="PS50893">
    <property type="entry name" value="ABC_TRANSPORTER_2"/>
    <property type="match status" value="2"/>
</dbReference>
<keyword evidence="6" id="KW-1185">Reference proteome</keyword>
<gene>
    <name evidence="5" type="ORF">HOO65_020307</name>
</gene>
<organism evidence="5 6">
    <name type="scientific">Ceratocystis lukuohia</name>
    <dbReference type="NCBI Taxonomy" id="2019550"/>
    <lineage>
        <taxon>Eukaryota</taxon>
        <taxon>Fungi</taxon>
        <taxon>Dikarya</taxon>
        <taxon>Ascomycota</taxon>
        <taxon>Pezizomycotina</taxon>
        <taxon>Sordariomycetes</taxon>
        <taxon>Hypocreomycetidae</taxon>
        <taxon>Microascales</taxon>
        <taxon>Ceratocystidaceae</taxon>
        <taxon>Ceratocystis</taxon>
    </lineage>
</organism>
<dbReference type="InterPro" id="IPR003593">
    <property type="entry name" value="AAA+_ATPase"/>
</dbReference>
<dbReference type="PROSITE" id="PS00211">
    <property type="entry name" value="ABC_TRANSPORTER_1"/>
    <property type="match status" value="1"/>
</dbReference>
<dbReference type="EMBL" id="JABSNW010000002">
    <property type="protein sequence ID" value="KAL2889765.1"/>
    <property type="molecule type" value="Genomic_DNA"/>
</dbReference>
<proteinExistence type="predicted"/>
<dbReference type="SUPFAM" id="SSF54862">
    <property type="entry name" value="4Fe-4S ferredoxins"/>
    <property type="match status" value="1"/>
</dbReference>